<gene>
    <name evidence="11" type="ORF">A11S_1237</name>
</gene>
<dbReference type="AlphaFoldDB" id="M4VHU8"/>
<dbReference type="CDD" id="cd06849">
    <property type="entry name" value="lipoyl_domain"/>
    <property type="match status" value="1"/>
</dbReference>
<feature type="domain" description="Lipoyl-binding" evidence="9">
    <location>
        <begin position="2"/>
        <end position="78"/>
    </location>
</feature>
<dbReference type="Pfam" id="PF00198">
    <property type="entry name" value="2-oxoacid_dh"/>
    <property type="match status" value="1"/>
</dbReference>
<dbReference type="GO" id="GO:0006086">
    <property type="term" value="P:pyruvate decarboxylation to acetyl-CoA"/>
    <property type="evidence" value="ECO:0007669"/>
    <property type="project" value="InterPro"/>
</dbReference>
<reference evidence="11 12" key="1">
    <citation type="journal article" date="2013" name="ISME J.">
        <title>By their genes ye shall know them: genomic signatures of predatory bacteria.</title>
        <authorList>
            <person name="Pasternak Z."/>
            <person name="Pietrokovski S."/>
            <person name="Rotem O."/>
            <person name="Gophna U."/>
            <person name="Lurie-Weinberger M.N."/>
            <person name="Jurkevitch E."/>
        </authorList>
    </citation>
    <scope>NUCLEOTIDE SEQUENCE [LARGE SCALE GENOMIC DNA]</scope>
    <source>
        <strain evidence="11">EPB</strain>
    </source>
</reference>
<dbReference type="PROSITE" id="PS51826">
    <property type="entry name" value="PSBD"/>
    <property type="match status" value="1"/>
</dbReference>
<dbReference type="Pfam" id="PF02817">
    <property type="entry name" value="E3_binding"/>
    <property type="match status" value="1"/>
</dbReference>
<dbReference type="GO" id="GO:0004742">
    <property type="term" value="F:dihydrolipoyllysine-residue acetyltransferase activity"/>
    <property type="evidence" value="ECO:0007669"/>
    <property type="project" value="UniProtKB-UniRule"/>
</dbReference>
<dbReference type="FunFam" id="2.40.50.100:FF:000010">
    <property type="entry name" value="Acetyltransferase component of pyruvate dehydrogenase complex"/>
    <property type="match status" value="1"/>
</dbReference>
<dbReference type="SUPFAM" id="SSF51230">
    <property type="entry name" value="Single hybrid motif"/>
    <property type="match status" value="1"/>
</dbReference>
<dbReference type="GO" id="GO:0045254">
    <property type="term" value="C:pyruvate dehydrogenase complex"/>
    <property type="evidence" value="ECO:0007669"/>
    <property type="project" value="UniProtKB-UniRule"/>
</dbReference>
<dbReference type="InterPro" id="IPR000089">
    <property type="entry name" value="Biotin_lipoyl"/>
</dbReference>
<name>M4VHU8_9BACT</name>
<evidence type="ECO:0000259" key="10">
    <source>
        <dbReference type="PROSITE" id="PS51826"/>
    </source>
</evidence>
<keyword evidence="5 8" id="KW-0012">Acyltransferase</keyword>
<organism evidence="11 12">
    <name type="scientific">Micavibrio aeruginosavorus EPB</name>
    <dbReference type="NCBI Taxonomy" id="349215"/>
    <lineage>
        <taxon>Bacteria</taxon>
        <taxon>Pseudomonadati</taxon>
        <taxon>Bdellovibrionota</taxon>
        <taxon>Bdellovibrionia</taxon>
        <taxon>Bdellovibrionales</taxon>
        <taxon>Pseudobdellovibrionaceae</taxon>
        <taxon>Micavibrio</taxon>
    </lineage>
</organism>
<keyword evidence="3 8" id="KW-0808">Transferase</keyword>
<dbReference type="InterPro" id="IPR023213">
    <property type="entry name" value="CAT-like_dom_sf"/>
</dbReference>
<dbReference type="Proteomes" id="UP000011932">
    <property type="component" value="Chromosome"/>
</dbReference>
<comment type="similarity">
    <text evidence="1 8">Belongs to the 2-oxoacid dehydrogenase family.</text>
</comment>
<dbReference type="Gene3D" id="2.40.50.100">
    <property type="match status" value="1"/>
</dbReference>
<dbReference type="EMBL" id="CP003538">
    <property type="protein sequence ID" value="AGH98050.1"/>
    <property type="molecule type" value="Genomic_DNA"/>
</dbReference>
<dbReference type="PATRIC" id="fig|349215.9.peg.1193"/>
<evidence type="ECO:0000256" key="7">
    <source>
        <dbReference type="ARBA" id="ARBA00048370"/>
    </source>
</evidence>
<dbReference type="EC" id="2.3.1.12" evidence="8"/>
<protein>
    <recommendedName>
        <fullName evidence="8">Acetyltransferase component of pyruvate dehydrogenase complex</fullName>
        <ecNumber evidence="8">2.3.1.12</ecNumber>
    </recommendedName>
</protein>
<evidence type="ECO:0000256" key="1">
    <source>
        <dbReference type="ARBA" id="ARBA00007317"/>
    </source>
</evidence>
<dbReference type="HOGENOM" id="CLU_016733_10_2_5"/>
<dbReference type="InterPro" id="IPR006257">
    <property type="entry name" value="LAT1"/>
</dbReference>
<comment type="subunit">
    <text evidence="2">Forms a 24-polypeptide structural core with octahedral symmetry.</text>
</comment>
<dbReference type="InterPro" id="IPR045257">
    <property type="entry name" value="E2/Pdx1"/>
</dbReference>
<dbReference type="InterPro" id="IPR011053">
    <property type="entry name" value="Single_hybrid_motif"/>
</dbReference>
<comment type="cofactor">
    <cofactor evidence="8">
        <name>(R)-lipoate</name>
        <dbReference type="ChEBI" id="CHEBI:83088"/>
    </cofactor>
    <text evidence="8">Binds 1 lipoyl cofactor covalently.</text>
</comment>
<keyword evidence="11" id="KW-0670">Pyruvate</keyword>
<dbReference type="PANTHER" id="PTHR23151">
    <property type="entry name" value="DIHYDROLIPOAMIDE ACETYL/SUCCINYL-TRANSFERASE-RELATED"/>
    <property type="match status" value="1"/>
</dbReference>
<evidence type="ECO:0000256" key="6">
    <source>
        <dbReference type="ARBA" id="ARBA00025211"/>
    </source>
</evidence>
<proteinExistence type="inferred from homology"/>
<dbReference type="SUPFAM" id="SSF52777">
    <property type="entry name" value="CoA-dependent acyltransferases"/>
    <property type="match status" value="1"/>
</dbReference>
<dbReference type="InterPro" id="IPR004167">
    <property type="entry name" value="PSBD"/>
</dbReference>
<dbReference type="InterPro" id="IPR003016">
    <property type="entry name" value="2-oxoA_DH_lipoyl-BS"/>
</dbReference>
<evidence type="ECO:0000256" key="2">
    <source>
        <dbReference type="ARBA" id="ARBA00011484"/>
    </source>
</evidence>
<dbReference type="Gene3D" id="3.30.559.10">
    <property type="entry name" value="Chloramphenicol acetyltransferase-like domain"/>
    <property type="match status" value="1"/>
</dbReference>
<dbReference type="PANTHER" id="PTHR23151:SF90">
    <property type="entry name" value="DIHYDROLIPOYLLYSINE-RESIDUE ACETYLTRANSFERASE COMPONENT OF PYRUVATE DEHYDROGENASE COMPLEX, MITOCHONDRIAL-RELATED"/>
    <property type="match status" value="1"/>
</dbReference>
<keyword evidence="4 8" id="KW-0450">Lipoyl</keyword>
<evidence type="ECO:0000313" key="11">
    <source>
        <dbReference type="EMBL" id="AGH98050.1"/>
    </source>
</evidence>
<evidence type="ECO:0000256" key="4">
    <source>
        <dbReference type="ARBA" id="ARBA00022823"/>
    </source>
</evidence>
<evidence type="ECO:0000259" key="9">
    <source>
        <dbReference type="PROSITE" id="PS50968"/>
    </source>
</evidence>
<dbReference type="Pfam" id="PF00364">
    <property type="entry name" value="Biotin_lipoyl"/>
    <property type="match status" value="1"/>
</dbReference>
<feature type="domain" description="Peripheral subunit-binding (PSBD)" evidence="10">
    <location>
        <begin position="127"/>
        <end position="164"/>
    </location>
</feature>
<dbReference type="PROSITE" id="PS50968">
    <property type="entry name" value="BIOTINYL_LIPOYL"/>
    <property type="match status" value="1"/>
</dbReference>
<comment type="catalytic activity">
    <reaction evidence="7 8">
        <text>N(6)-[(R)-dihydrolipoyl]-L-lysyl-[protein] + acetyl-CoA = N(6)-[(R)-S(8)-acetyldihydrolipoyl]-L-lysyl-[protein] + CoA</text>
        <dbReference type="Rhea" id="RHEA:17017"/>
        <dbReference type="Rhea" id="RHEA-COMP:10475"/>
        <dbReference type="Rhea" id="RHEA-COMP:10478"/>
        <dbReference type="ChEBI" id="CHEBI:57287"/>
        <dbReference type="ChEBI" id="CHEBI:57288"/>
        <dbReference type="ChEBI" id="CHEBI:83100"/>
        <dbReference type="ChEBI" id="CHEBI:83111"/>
        <dbReference type="EC" id="2.3.1.12"/>
    </reaction>
</comment>
<dbReference type="InterPro" id="IPR036625">
    <property type="entry name" value="E3-bd_dom_sf"/>
</dbReference>
<evidence type="ECO:0000256" key="8">
    <source>
        <dbReference type="RuleBase" id="RU361137"/>
    </source>
</evidence>
<dbReference type="RefSeq" id="WP_015467588.1">
    <property type="nucleotide sequence ID" value="NC_020812.1"/>
</dbReference>
<evidence type="ECO:0000313" key="12">
    <source>
        <dbReference type="Proteomes" id="UP000011932"/>
    </source>
</evidence>
<dbReference type="NCBIfam" id="TIGR01349">
    <property type="entry name" value="PDHac_trf_mito"/>
    <property type="match status" value="1"/>
</dbReference>
<dbReference type="InterPro" id="IPR001078">
    <property type="entry name" value="2-oxoacid_DH_actylTfrase"/>
</dbReference>
<dbReference type="Gene3D" id="4.10.320.10">
    <property type="entry name" value="E3-binding domain"/>
    <property type="match status" value="1"/>
</dbReference>
<dbReference type="OrthoDB" id="9805770at2"/>
<dbReference type="PROSITE" id="PS00189">
    <property type="entry name" value="LIPOYL"/>
    <property type="match status" value="1"/>
</dbReference>
<sequence length="422" mass="43990">MPIQITMPALSPTMTEGKLAKWTKKEGDKIKAGDVIAEIETDKATMEVEAVDEGTLGKILVADGTEGVAVNTPIAMLLEDGESAADLGKAAAPKAAPMAPSAAPAAAPVAQKAAPVAVQMDKGSRVFASPLARRLAGEKGIDLSAVSGTGPHGRIVKDDVLNFKGGAAKAPASAGASRTASAGPNAKQLADLLGMEYTELPNNNIRKVVASRLLESKQTVPHFYLTIDCRIDDLLAARERLNAEAKGAFKLSVNDFVIKASAMALKAYPAANVSWTDDAILQYHSSDISVAVATPNGLITPIVKSAETKGLRAISEEVKDLAARARDGKLKPVEFQGGTFSISNLGMYGIKDFAAIINPPQACILAVGAGIQQPVVVNGKLEVGTVMSVTLSVDHRAVDGAVGAEYLQVFKRYIENPVSMLV</sequence>
<dbReference type="KEGG" id="man:A11S_1237"/>
<accession>M4VHU8</accession>
<dbReference type="SUPFAM" id="SSF47005">
    <property type="entry name" value="Peripheral subunit-binding domain of 2-oxo acid dehydrogenase complex"/>
    <property type="match status" value="1"/>
</dbReference>
<evidence type="ECO:0000256" key="3">
    <source>
        <dbReference type="ARBA" id="ARBA00022679"/>
    </source>
</evidence>
<dbReference type="STRING" id="349215.A11S_1237"/>
<comment type="function">
    <text evidence="6">The pyruvate dehydrogenase complex catalyzes the overall conversion of pyruvate to acetyl-CoA and CO(2). It contains multiple copies of three enzymatic components: pyruvate dehydrogenase (E1), dihydrolipoamide acetyltransferase (E2) and lipoamide dehydrogenase (E3).</text>
</comment>
<evidence type="ECO:0000256" key="5">
    <source>
        <dbReference type="ARBA" id="ARBA00023315"/>
    </source>
</evidence>
<dbReference type="FunFam" id="3.30.559.10:FF:000003">
    <property type="entry name" value="Acetyltransferase component of pyruvate dehydrogenase complex"/>
    <property type="match status" value="1"/>
</dbReference>